<dbReference type="InterPro" id="IPR052893">
    <property type="entry name" value="TCS_response_regulator"/>
</dbReference>
<name>A0ABV7G724_9PROT</name>
<dbReference type="PANTHER" id="PTHR44520:SF1">
    <property type="entry name" value="TWO-COMPONENT SYSTEM REGULATORY PROTEIN"/>
    <property type="match status" value="1"/>
</dbReference>
<protein>
    <submittedName>
        <fullName evidence="3">Response regulator</fullName>
    </submittedName>
</protein>
<feature type="modified residue" description="4-aspartylphosphate" evidence="1">
    <location>
        <position position="73"/>
    </location>
</feature>
<keyword evidence="1" id="KW-0597">Phosphoprotein</keyword>
<dbReference type="InterPro" id="IPR001789">
    <property type="entry name" value="Sig_transdc_resp-reg_receiver"/>
</dbReference>
<dbReference type="InterPro" id="IPR011006">
    <property type="entry name" value="CheY-like_superfamily"/>
</dbReference>
<evidence type="ECO:0000259" key="2">
    <source>
        <dbReference type="PROSITE" id="PS50110"/>
    </source>
</evidence>
<comment type="caution">
    <text evidence="3">The sequence shown here is derived from an EMBL/GenBank/DDBJ whole genome shotgun (WGS) entry which is preliminary data.</text>
</comment>
<evidence type="ECO:0000313" key="3">
    <source>
        <dbReference type="EMBL" id="MFC3127314.1"/>
    </source>
</evidence>
<dbReference type="PROSITE" id="PS50110">
    <property type="entry name" value="RESPONSE_REGULATORY"/>
    <property type="match status" value="1"/>
</dbReference>
<evidence type="ECO:0000256" key="1">
    <source>
        <dbReference type="PROSITE-ProRule" id="PRU00169"/>
    </source>
</evidence>
<dbReference type="Proteomes" id="UP001595593">
    <property type="component" value="Unassembled WGS sequence"/>
</dbReference>
<dbReference type="Pfam" id="PF00072">
    <property type="entry name" value="Response_reg"/>
    <property type="match status" value="1"/>
</dbReference>
<accession>A0ABV7G724</accession>
<organism evidence="3 4">
    <name type="scientific">Teichococcus globiformis</name>
    <dbReference type="NCBI Taxonomy" id="2307229"/>
    <lineage>
        <taxon>Bacteria</taxon>
        <taxon>Pseudomonadati</taxon>
        <taxon>Pseudomonadota</taxon>
        <taxon>Alphaproteobacteria</taxon>
        <taxon>Acetobacterales</taxon>
        <taxon>Roseomonadaceae</taxon>
        <taxon>Roseomonas</taxon>
    </lineage>
</organism>
<reference evidence="4" key="1">
    <citation type="journal article" date="2019" name="Int. J. Syst. Evol. Microbiol.">
        <title>The Global Catalogue of Microorganisms (GCM) 10K type strain sequencing project: providing services to taxonomists for standard genome sequencing and annotation.</title>
        <authorList>
            <consortium name="The Broad Institute Genomics Platform"/>
            <consortium name="The Broad Institute Genome Sequencing Center for Infectious Disease"/>
            <person name="Wu L."/>
            <person name="Ma J."/>
        </authorList>
    </citation>
    <scope>NUCLEOTIDE SEQUENCE [LARGE SCALE GENOMIC DNA]</scope>
    <source>
        <strain evidence="4">KCTC 52094</strain>
    </source>
</reference>
<proteinExistence type="predicted"/>
<keyword evidence="4" id="KW-1185">Reference proteome</keyword>
<feature type="domain" description="Response regulatory" evidence="2">
    <location>
        <begin position="13"/>
        <end position="140"/>
    </location>
</feature>
<dbReference type="PANTHER" id="PTHR44520">
    <property type="entry name" value="RESPONSE REGULATOR RCP1-RELATED"/>
    <property type="match status" value="1"/>
</dbReference>
<dbReference type="RefSeq" id="WP_379599262.1">
    <property type="nucleotide sequence ID" value="NZ_JBHRTN010000026.1"/>
</dbReference>
<dbReference type="CDD" id="cd17557">
    <property type="entry name" value="REC_Rcp-like"/>
    <property type="match status" value="1"/>
</dbReference>
<evidence type="ECO:0000313" key="4">
    <source>
        <dbReference type="Proteomes" id="UP001595593"/>
    </source>
</evidence>
<dbReference type="SMART" id="SM00448">
    <property type="entry name" value="REC"/>
    <property type="match status" value="1"/>
</dbReference>
<dbReference type="Gene3D" id="3.40.50.2300">
    <property type="match status" value="1"/>
</dbReference>
<sequence length="151" mass="16384">MPSEALVATDQASVLIAEDDRFDQLILKRAFKASQLGVSVRFVDHGEDLLNYLRGGVPGGGKDVPLPAVIFLDLNMPVVDGWGALRQLRAEPQWSEIPIIVMSTLVDESEIARLYASGANAYFTKPTSFEDMVAAIRASAARWLVAPEPTA</sequence>
<gene>
    <name evidence="3" type="ORF">ACFOD4_19810</name>
</gene>
<dbReference type="SUPFAM" id="SSF52172">
    <property type="entry name" value="CheY-like"/>
    <property type="match status" value="1"/>
</dbReference>
<dbReference type="EMBL" id="JBHRTN010000026">
    <property type="protein sequence ID" value="MFC3127314.1"/>
    <property type="molecule type" value="Genomic_DNA"/>
</dbReference>